<dbReference type="Gene3D" id="1.20.120.450">
    <property type="entry name" value="dinb family like domain"/>
    <property type="match status" value="1"/>
</dbReference>
<dbReference type="RefSeq" id="WP_346752806.1">
    <property type="nucleotide sequence ID" value="NZ_JAUJEA010000005.1"/>
</dbReference>
<feature type="domain" description="DinB-like" evidence="1">
    <location>
        <begin position="31"/>
        <end position="165"/>
    </location>
</feature>
<dbReference type="InterPro" id="IPR034660">
    <property type="entry name" value="DinB/YfiT-like"/>
</dbReference>
<dbReference type="SUPFAM" id="SSF109854">
    <property type="entry name" value="DinB/YfiT-like putative metalloenzymes"/>
    <property type="match status" value="1"/>
</dbReference>
<accession>A0ABT8KQS7</accession>
<dbReference type="EMBL" id="JAUJEA010000005">
    <property type="protein sequence ID" value="MDN5202783.1"/>
    <property type="molecule type" value="Genomic_DNA"/>
</dbReference>
<dbReference type="Proteomes" id="UP001172082">
    <property type="component" value="Unassembled WGS sequence"/>
</dbReference>
<dbReference type="InterPro" id="IPR024775">
    <property type="entry name" value="DinB-like"/>
</dbReference>
<proteinExistence type="predicted"/>
<name>A0ABT8KQS7_9BACT</name>
<evidence type="ECO:0000313" key="3">
    <source>
        <dbReference type="Proteomes" id="UP001172082"/>
    </source>
</evidence>
<protein>
    <submittedName>
        <fullName evidence="2">DinB family protein</fullName>
    </submittedName>
</protein>
<comment type="caution">
    <text evidence="2">The sequence shown here is derived from an EMBL/GenBank/DDBJ whole genome shotgun (WGS) entry which is preliminary data.</text>
</comment>
<evidence type="ECO:0000313" key="2">
    <source>
        <dbReference type="EMBL" id="MDN5202783.1"/>
    </source>
</evidence>
<gene>
    <name evidence="2" type="ORF">QQ008_15445</name>
</gene>
<evidence type="ECO:0000259" key="1">
    <source>
        <dbReference type="Pfam" id="PF12867"/>
    </source>
</evidence>
<dbReference type="Pfam" id="PF12867">
    <property type="entry name" value="DinB_2"/>
    <property type="match status" value="1"/>
</dbReference>
<keyword evidence="3" id="KW-1185">Reference proteome</keyword>
<sequence>MKRPESTEYNPGYQKYIDLVGEGSFEDLLNANTNKVVDFFRSIDKHKHNHRYEKNKWTIKDVFMHMIDTERGFSFRALVCVRSDDRIPLYALDEDFYASNVDVTERSMEDLIEEFLAVRKSFGFIFTNMEDQNLEFLGNGIEHKISARALGYIAIGHAMHHLNIIKERYL</sequence>
<reference evidence="2" key="1">
    <citation type="submission" date="2023-06" db="EMBL/GenBank/DDBJ databases">
        <title>Genomic of Parafulvivirga corallium.</title>
        <authorList>
            <person name="Wang G."/>
        </authorList>
    </citation>
    <scope>NUCLEOTIDE SEQUENCE</scope>
    <source>
        <strain evidence="2">BMA10</strain>
    </source>
</reference>
<organism evidence="2 3">
    <name type="scientific">Splendidivirga corallicola</name>
    <dbReference type="NCBI Taxonomy" id="3051826"/>
    <lineage>
        <taxon>Bacteria</taxon>
        <taxon>Pseudomonadati</taxon>
        <taxon>Bacteroidota</taxon>
        <taxon>Cytophagia</taxon>
        <taxon>Cytophagales</taxon>
        <taxon>Splendidivirgaceae</taxon>
        <taxon>Splendidivirga</taxon>
    </lineage>
</organism>